<sequence length="236" mass="27717">MNTSEMVRELCKAMNISLAELARRLQQSPQNFFKKIKRDSLTLEELFTIADILGVRYEQVFVRPNGEYISTANELQWVQPKGERNMTKVKGTFEKIMIELGETANAAVQDYIHEILNNVVEREKQFGIQHAVEALLDSNVDDDNIIRYLEKYWGMHDGEAIEAVRIIKTQVHPKNELKYYLKKQGYSDEEIRDFVITYRVGPELRTDHELWKLSPVKLVEKLKDIKEKRTNNREDK</sequence>
<dbReference type="EMBL" id="FNQH01000001">
    <property type="protein sequence ID" value="SDZ87319.1"/>
    <property type="molecule type" value="Genomic_DNA"/>
</dbReference>
<protein>
    <submittedName>
        <fullName evidence="2">Cro/C1-type HTH DNA-binding domain-containing protein</fullName>
    </submittedName>
</protein>
<gene>
    <name evidence="2" type="ORF">SAMN04488525_101467</name>
</gene>
<feature type="domain" description="HTH cro/C1-type" evidence="1">
    <location>
        <begin position="7"/>
        <end position="60"/>
    </location>
</feature>
<dbReference type="PROSITE" id="PS50943">
    <property type="entry name" value="HTH_CROC1"/>
    <property type="match status" value="1"/>
</dbReference>
<name>A0AB37ZXI9_9LACT</name>
<dbReference type="AlphaFoldDB" id="A0AB37ZXI9"/>
<dbReference type="InterPro" id="IPR001387">
    <property type="entry name" value="Cro/C1-type_HTH"/>
</dbReference>
<keyword evidence="3" id="KW-1185">Reference proteome</keyword>
<evidence type="ECO:0000313" key="2">
    <source>
        <dbReference type="EMBL" id="SDZ87319.1"/>
    </source>
</evidence>
<evidence type="ECO:0000259" key="1">
    <source>
        <dbReference type="PROSITE" id="PS50943"/>
    </source>
</evidence>
<dbReference type="InterPro" id="IPR010982">
    <property type="entry name" value="Lambda_DNA-bd_dom_sf"/>
</dbReference>
<keyword evidence="2" id="KW-0238">DNA-binding</keyword>
<dbReference type="Proteomes" id="UP000199042">
    <property type="component" value="Unassembled WGS sequence"/>
</dbReference>
<accession>A0AB37ZXI9</accession>
<evidence type="ECO:0000313" key="3">
    <source>
        <dbReference type="Proteomes" id="UP000199042"/>
    </source>
</evidence>
<dbReference type="SUPFAM" id="SSF47413">
    <property type="entry name" value="lambda repressor-like DNA-binding domains"/>
    <property type="match status" value="1"/>
</dbReference>
<comment type="caution">
    <text evidence="2">The sequence shown here is derived from an EMBL/GenBank/DDBJ whole genome shotgun (WGS) entry which is preliminary data.</text>
</comment>
<dbReference type="Pfam" id="PF13443">
    <property type="entry name" value="HTH_26"/>
    <property type="match status" value="1"/>
</dbReference>
<dbReference type="CDD" id="cd00093">
    <property type="entry name" value="HTH_XRE"/>
    <property type="match status" value="1"/>
</dbReference>
<organism evidence="2 3">
    <name type="scientific">Trichococcus collinsii</name>
    <dbReference type="NCBI Taxonomy" id="157076"/>
    <lineage>
        <taxon>Bacteria</taxon>
        <taxon>Bacillati</taxon>
        <taxon>Bacillota</taxon>
        <taxon>Bacilli</taxon>
        <taxon>Lactobacillales</taxon>
        <taxon>Carnobacteriaceae</taxon>
        <taxon>Trichococcus</taxon>
    </lineage>
</organism>
<dbReference type="GO" id="GO:0003677">
    <property type="term" value="F:DNA binding"/>
    <property type="evidence" value="ECO:0007669"/>
    <property type="project" value="UniProtKB-KW"/>
</dbReference>
<proteinExistence type="predicted"/>
<dbReference type="RefSeq" id="WP_086984940.1">
    <property type="nucleotide sequence ID" value="NZ_FJNA01000001.1"/>
</dbReference>
<reference evidence="2 3" key="1">
    <citation type="submission" date="2016-10" db="EMBL/GenBank/DDBJ databases">
        <authorList>
            <person name="Varghese N."/>
            <person name="Submissions S."/>
        </authorList>
    </citation>
    <scope>NUCLEOTIDE SEQUENCE [LARGE SCALE GENOMIC DNA]</scope>
    <source>
        <strain evidence="2 3">DSM 14526</strain>
    </source>
</reference>